<name>A0A3E1NW90_9BACT</name>
<dbReference type="EMBL" id="QTJV01000010">
    <property type="protein sequence ID" value="RFM32179.1"/>
    <property type="molecule type" value="Genomic_DNA"/>
</dbReference>
<dbReference type="PANTHER" id="PTHR48094:SF11">
    <property type="entry name" value="GLUTATHIONE-INDEPENDENT GLYOXALASE HSP31-RELATED"/>
    <property type="match status" value="1"/>
</dbReference>
<dbReference type="CDD" id="cd03141">
    <property type="entry name" value="GATase1_Hsp31_like"/>
    <property type="match status" value="1"/>
</dbReference>
<keyword evidence="6" id="KW-1185">Reference proteome</keyword>
<reference evidence="5 6" key="1">
    <citation type="submission" date="2018-08" db="EMBL/GenBank/DDBJ databases">
        <title>Chitinophaga sp. K20C18050901, a novel bacterium isolated from forest soil.</title>
        <authorList>
            <person name="Wang C."/>
        </authorList>
    </citation>
    <scope>NUCLEOTIDE SEQUENCE [LARGE SCALE GENOMIC DNA]</scope>
    <source>
        <strain evidence="5 6">K20C18050901</strain>
    </source>
</reference>
<evidence type="ECO:0000313" key="6">
    <source>
        <dbReference type="Proteomes" id="UP000261174"/>
    </source>
</evidence>
<dbReference type="InterPro" id="IPR002818">
    <property type="entry name" value="DJ-1/PfpI"/>
</dbReference>
<proteinExistence type="inferred from homology"/>
<dbReference type="GO" id="GO:0005737">
    <property type="term" value="C:cytoplasm"/>
    <property type="evidence" value="ECO:0007669"/>
    <property type="project" value="TreeGrafter"/>
</dbReference>
<keyword evidence="1" id="KW-0346">Stress response</keyword>
<sequence length="216" mass="23556">MLMKILLVTTTHHQPGNTGLWLDTLAAPYYAFIEAGADVQVASPKGGRVTLDPTAEQHHQLLADQDAIYWLENSLKLSEVSAENYDSIFIAGGRGAMWDLVDNKELNALLQDFNKAHKPIAAVAHGVAGLCCSKDKSGMSLLAGRNVTAISNEEEKGEVPFPLETRLKEIGAVFYKGEKVVSDENIITGRNAEAAVETAEAVIEQLESNYYVHFKI</sequence>
<dbReference type="GO" id="GO:0016740">
    <property type="term" value="F:transferase activity"/>
    <property type="evidence" value="ECO:0007669"/>
    <property type="project" value="UniProtKB-KW"/>
</dbReference>
<dbReference type="Pfam" id="PF01965">
    <property type="entry name" value="DJ-1_PfpI"/>
    <property type="match status" value="1"/>
</dbReference>
<keyword evidence="5" id="KW-0315">Glutamine amidotransferase</keyword>
<evidence type="ECO:0000259" key="4">
    <source>
        <dbReference type="Pfam" id="PF01965"/>
    </source>
</evidence>
<evidence type="ECO:0000256" key="1">
    <source>
        <dbReference type="ARBA" id="ARBA00023016"/>
    </source>
</evidence>
<dbReference type="InterPro" id="IPR029062">
    <property type="entry name" value="Class_I_gatase-like"/>
</dbReference>
<dbReference type="GO" id="GO:0019172">
    <property type="term" value="F:glyoxalase III activity"/>
    <property type="evidence" value="ECO:0007669"/>
    <property type="project" value="TreeGrafter"/>
</dbReference>
<dbReference type="Gene3D" id="3.40.50.880">
    <property type="match status" value="1"/>
</dbReference>
<accession>A0A3E1NW90</accession>
<comment type="caution">
    <text evidence="5">The sequence shown here is derived from an EMBL/GenBank/DDBJ whole genome shotgun (WGS) entry which is preliminary data.</text>
</comment>
<keyword evidence="5" id="KW-0808">Transferase</keyword>
<dbReference type="InterPro" id="IPR050325">
    <property type="entry name" value="Prot/Nucl_acid_deglycase"/>
</dbReference>
<evidence type="ECO:0000256" key="3">
    <source>
        <dbReference type="ARBA" id="ARBA00038493"/>
    </source>
</evidence>
<comment type="similarity">
    <text evidence="3">Belongs to the peptidase C56 family. HSP31-like subfamily.</text>
</comment>
<keyword evidence="2" id="KW-0456">Lyase</keyword>
<evidence type="ECO:0000313" key="5">
    <source>
        <dbReference type="EMBL" id="RFM32179.1"/>
    </source>
</evidence>
<dbReference type="AlphaFoldDB" id="A0A3E1NW90"/>
<dbReference type="Proteomes" id="UP000261174">
    <property type="component" value="Unassembled WGS sequence"/>
</dbReference>
<dbReference type="GO" id="GO:0019243">
    <property type="term" value="P:methylglyoxal catabolic process to D-lactate via S-lactoyl-glutathione"/>
    <property type="evidence" value="ECO:0007669"/>
    <property type="project" value="TreeGrafter"/>
</dbReference>
<evidence type="ECO:0000256" key="2">
    <source>
        <dbReference type="ARBA" id="ARBA00023239"/>
    </source>
</evidence>
<feature type="domain" description="DJ-1/PfpI" evidence="4">
    <location>
        <begin position="26"/>
        <end position="205"/>
    </location>
</feature>
<protein>
    <submittedName>
        <fullName evidence="5">Type 1 glutamine amidotransferase domain-containing protein</fullName>
    </submittedName>
</protein>
<organism evidence="5 6">
    <name type="scientific">Chitinophaga silvisoli</name>
    <dbReference type="NCBI Taxonomy" id="2291814"/>
    <lineage>
        <taxon>Bacteria</taxon>
        <taxon>Pseudomonadati</taxon>
        <taxon>Bacteroidota</taxon>
        <taxon>Chitinophagia</taxon>
        <taxon>Chitinophagales</taxon>
        <taxon>Chitinophagaceae</taxon>
        <taxon>Chitinophaga</taxon>
    </lineage>
</organism>
<dbReference type="PANTHER" id="PTHR48094">
    <property type="entry name" value="PROTEIN/NUCLEIC ACID DEGLYCASE DJ-1-RELATED"/>
    <property type="match status" value="1"/>
</dbReference>
<gene>
    <name evidence="5" type="ORF">DXN04_25700</name>
</gene>
<dbReference type="SUPFAM" id="SSF52317">
    <property type="entry name" value="Class I glutamine amidotransferase-like"/>
    <property type="match status" value="1"/>
</dbReference>